<dbReference type="InterPro" id="IPR002826">
    <property type="entry name" value="MptE-like"/>
</dbReference>
<sequence>MDTAKLKPMKPSHIRHKLPQYFRKIAGFIANTGIPISPNFKHLKALDSKHLGQKAVIIGMGPSLQLTDVEILKDVTTFACNKIYLCFPETNWRPDYYSVNDVHVARNNQEEILNADFGKNCQTLHSCIVANELGSHQNPIIYHYFRNFKHLQAQPKPGFTKSLQMGIRSGGCSICIDQIQLAYLMGFSEVYLIGIDFSFDVKPQTITEESESGKVLKSAGEQNHFHKNYRKPGEKWTVPKLEEQRQAFAQCRTIFEASGRKLLNASRHTKLDVLEQVEFDQIFK</sequence>
<dbReference type="Pfam" id="PF01973">
    <property type="entry name" value="MptE-like"/>
    <property type="match status" value="1"/>
</dbReference>
<accession>A0ABU1AFG3</accession>
<dbReference type="RefSeq" id="WP_308983798.1">
    <property type="nucleotide sequence ID" value="NZ_JARXIC010000003.1"/>
</dbReference>
<dbReference type="Gene3D" id="3.90.1480.10">
    <property type="entry name" value="Alpha-2,3-sialyltransferase"/>
    <property type="match status" value="1"/>
</dbReference>
<evidence type="ECO:0000313" key="3">
    <source>
        <dbReference type="Proteomes" id="UP001243717"/>
    </source>
</evidence>
<dbReference type="Proteomes" id="UP001243717">
    <property type="component" value="Unassembled WGS sequence"/>
</dbReference>
<proteinExistence type="predicted"/>
<name>A0ABU1AFG3_9BACT</name>
<dbReference type="EMBL" id="JARXIC010000003">
    <property type="protein sequence ID" value="MDQ8193294.1"/>
    <property type="molecule type" value="Genomic_DNA"/>
</dbReference>
<reference evidence="2 3" key="1">
    <citation type="submission" date="2023-04" db="EMBL/GenBank/DDBJ databases">
        <title>A novel bacteria isolated from coastal sediment.</title>
        <authorList>
            <person name="Liu X.-J."/>
            <person name="Du Z.-J."/>
        </authorList>
    </citation>
    <scope>NUCLEOTIDE SEQUENCE [LARGE SCALE GENOMIC DNA]</scope>
    <source>
        <strain evidence="2 3">SDUM461004</strain>
    </source>
</reference>
<keyword evidence="3" id="KW-1185">Reference proteome</keyword>
<gene>
    <name evidence="2" type="ORF">QEH59_02580</name>
</gene>
<evidence type="ECO:0000313" key="2">
    <source>
        <dbReference type="EMBL" id="MDQ8193294.1"/>
    </source>
</evidence>
<protein>
    <submittedName>
        <fullName evidence="2">DUF115 domain-containing protein</fullName>
    </submittedName>
</protein>
<organism evidence="2 3">
    <name type="scientific">Thalassobacterium sedimentorum</name>
    <dbReference type="NCBI Taxonomy" id="3041258"/>
    <lineage>
        <taxon>Bacteria</taxon>
        <taxon>Pseudomonadati</taxon>
        <taxon>Verrucomicrobiota</taxon>
        <taxon>Opitutia</taxon>
        <taxon>Puniceicoccales</taxon>
        <taxon>Coraliomargaritaceae</taxon>
        <taxon>Thalassobacterium</taxon>
    </lineage>
</organism>
<evidence type="ECO:0000259" key="1">
    <source>
        <dbReference type="Pfam" id="PF01973"/>
    </source>
</evidence>
<feature type="domain" description="6-hydroxymethylpterin diphosphokinase MptE-like" evidence="1">
    <location>
        <begin position="38"/>
        <end position="200"/>
    </location>
</feature>
<comment type="caution">
    <text evidence="2">The sequence shown here is derived from an EMBL/GenBank/DDBJ whole genome shotgun (WGS) entry which is preliminary data.</text>
</comment>